<evidence type="ECO:0000313" key="2">
    <source>
        <dbReference type="EMBL" id="RSD30802.1"/>
    </source>
</evidence>
<dbReference type="AlphaFoldDB" id="A0A427U2C0"/>
<feature type="chain" id="PRO_5019050931" evidence="1">
    <location>
        <begin position="20"/>
        <end position="248"/>
    </location>
</feature>
<dbReference type="RefSeq" id="WP_125321861.1">
    <property type="nucleotide sequence ID" value="NZ_AP024889.1"/>
</dbReference>
<comment type="caution">
    <text evidence="2">The sequence shown here is derived from an EMBL/GenBank/DDBJ whole genome shotgun (WGS) entry which is preliminary data.</text>
</comment>
<dbReference type="InterPro" id="IPR021307">
    <property type="entry name" value="DUF2884"/>
</dbReference>
<accession>A0A427U2C0</accession>
<gene>
    <name evidence="2" type="ORF">EJA03_12055</name>
</gene>
<dbReference type="Proteomes" id="UP000269041">
    <property type="component" value="Unassembled WGS sequence"/>
</dbReference>
<evidence type="ECO:0000256" key="1">
    <source>
        <dbReference type="SAM" id="SignalP"/>
    </source>
</evidence>
<proteinExistence type="predicted"/>
<sequence>MKQVFLTIPLLIMVSQVNAAQCKVDLKSDIKLNGERLEIHQESGNTAVVDSDNRLLIEGKEVVLEPEQKQAISDYRAHLNDYLPRAKQIARDGLTLANDIIDDVGRSFDAPDAFESVKASMQEFYADIEQRYYKEGDLILPADSFSSLSETWSQDFENAKKLFNQEFISSAFTAMSEKMKAEDGINLTQMAETMSELKERIATRLKKHAGEVEKQSQEFCDSLDDLAQEEKELHQIIPQLQDYQVFTI</sequence>
<reference evidence="2 3" key="1">
    <citation type="submission" date="2018-12" db="EMBL/GenBank/DDBJ databases">
        <title>Genomic taxonomy of the Vibrionaceae family.</title>
        <authorList>
            <person name="Gomez-Gil B."/>
            <person name="Enciso-Ibarra K."/>
        </authorList>
    </citation>
    <scope>NUCLEOTIDE SEQUENCE [LARGE SCALE GENOMIC DNA]</scope>
    <source>
        <strain evidence="2 3">CAIM 594</strain>
    </source>
</reference>
<keyword evidence="1" id="KW-0732">Signal</keyword>
<dbReference type="Pfam" id="PF11101">
    <property type="entry name" value="DUF2884"/>
    <property type="match status" value="1"/>
</dbReference>
<dbReference type="OrthoDB" id="5904592at2"/>
<organism evidence="2 3">
    <name type="scientific">Vibrio pectenicida</name>
    <dbReference type="NCBI Taxonomy" id="62763"/>
    <lineage>
        <taxon>Bacteria</taxon>
        <taxon>Pseudomonadati</taxon>
        <taxon>Pseudomonadota</taxon>
        <taxon>Gammaproteobacteria</taxon>
        <taxon>Vibrionales</taxon>
        <taxon>Vibrionaceae</taxon>
        <taxon>Vibrio</taxon>
    </lineage>
</organism>
<evidence type="ECO:0000313" key="3">
    <source>
        <dbReference type="Proteomes" id="UP000269041"/>
    </source>
</evidence>
<protein>
    <submittedName>
        <fullName evidence="2">DUF2884 family protein</fullName>
    </submittedName>
</protein>
<dbReference type="EMBL" id="RSFA01000052">
    <property type="protein sequence ID" value="RSD30802.1"/>
    <property type="molecule type" value="Genomic_DNA"/>
</dbReference>
<feature type="signal peptide" evidence="1">
    <location>
        <begin position="1"/>
        <end position="19"/>
    </location>
</feature>
<name>A0A427U2C0_9VIBR</name>
<keyword evidence="3" id="KW-1185">Reference proteome</keyword>